<dbReference type="AlphaFoldDB" id="W9AQS5"/>
<gene>
    <name evidence="2" type="ORF">BN977_02913</name>
</gene>
<dbReference type="STRING" id="258533.BN977_02913"/>
<dbReference type="CDD" id="cd07302">
    <property type="entry name" value="CHD"/>
    <property type="match status" value="1"/>
</dbReference>
<dbReference type="EMBL" id="CCBB010000001">
    <property type="protein sequence ID" value="CDO08094.1"/>
    <property type="molecule type" value="Genomic_DNA"/>
</dbReference>
<dbReference type="SUPFAM" id="SSF55073">
    <property type="entry name" value="Nucleotide cyclase"/>
    <property type="match status" value="1"/>
</dbReference>
<dbReference type="InterPro" id="IPR029787">
    <property type="entry name" value="Nucleotide_cyclase"/>
</dbReference>
<dbReference type="eggNOG" id="COG2114">
    <property type="taxonomic scope" value="Bacteria"/>
</dbReference>
<dbReference type="PROSITE" id="PS50125">
    <property type="entry name" value="GUANYLATE_CYCLASE_2"/>
    <property type="match status" value="1"/>
</dbReference>
<sequence>MTDADMVCTAVEFDHQDVRSVVVFADMAGFTTYTEAHGDHRAAQLAGAFADIAASVLGPGDEIVKTIGDAVMVTCATTAAAVDFLGRLRRETSRISGFPLLRAGMSEGPLVKQRGDVFGATVNTAARLVGVAGPGQVIADYAAVSAAEPIGSLRTAPLGSLRLHNINLPVQAYLVEIES</sequence>
<evidence type="ECO:0000313" key="3">
    <source>
        <dbReference type="Proteomes" id="UP000028870"/>
    </source>
</evidence>
<proteinExistence type="predicted"/>
<keyword evidence="3" id="KW-1185">Reference proteome</keyword>
<feature type="domain" description="Guanylate cyclase" evidence="1">
    <location>
        <begin position="21"/>
        <end position="129"/>
    </location>
</feature>
<name>W9AQS5_MYCCO</name>
<accession>W9AQS5</accession>
<comment type="caution">
    <text evidence="2">The sequence shown here is derived from an EMBL/GenBank/DDBJ whole genome shotgun (WGS) entry which is preliminary data.</text>
</comment>
<evidence type="ECO:0000259" key="1">
    <source>
        <dbReference type="PROSITE" id="PS50125"/>
    </source>
</evidence>
<dbReference type="GO" id="GO:0009190">
    <property type="term" value="P:cyclic nucleotide biosynthetic process"/>
    <property type="evidence" value="ECO:0007669"/>
    <property type="project" value="InterPro"/>
</dbReference>
<protein>
    <submittedName>
        <fullName evidence="2">Adenylate/guanylate cyclase</fullName>
    </submittedName>
</protein>
<dbReference type="GO" id="GO:0035556">
    <property type="term" value="P:intracellular signal transduction"/>
    <property type="evidence" value="ECO:0007669"/>
    <property type="project" value="InterPro"/>
</dbReference>
<dbReference type="Gene3D" id="3.30.70.1230">
    <property type="entry name" value="Nucleotide cyclase"/>
    <property type="match status" value="1"/>
</dbReference>
<dbReference type="RefSeq" id="WP_036399135.1">
    <property type="nucleotide sequence ID" value="NZ_CCBB010000001.1"/>
</dbReference>
<dbReference type="InterPro" id="IPR001054">
    <property type="entry name" value="A/G_cyclase"/>
</dbReference>
<evidence type="ECO:0000313" key="2">
    <source>
        <dbReference type="EMBL" id="CDO08094.1"/>
    </source>
</evidence>
<reference evidence="2" key="2">
    <citation type="submission" date="2014-03" db="EMBL/GenBank/DDBJ databases">
        <authorList>
            <person name="Urmite Genomes"/>
        </authorList>
    </citation>
    <scope>NUCLEOTIDE SEQUENCE</scope>
    <source>
        <strain evidence="2">DSM 44829</strain>
    </source>
</reference>
<organism evidence="2 3">
    <name type="scientific">Mycolicibacterium cosmeticum</name>
    <dbReference type="NCBI Taxonomy" id="258533"/>
    <lineage>
        <taxon>Bacteria</taxon>
        <taxon>Bacillati</taxon>
        <taxon>Actinomycetota</taxon>
        <taxon>Actinomycetes</taxon>
        <taxon>Mycobacteriales</taxon>
        <taxon>Mycobacteriaceae</taxon>
        <taxon>Mycolicibacterium</taxon>
    </lineage>
</organism>
<dbReference type="GO" id="GO:0004016">
    <property type="term" value="F:adenylate cyclase activity"/>
    <property type="evidence" value="ECO:0007669"/>
    <property type="project" value="UniProtKB-ARBA"/>
</dbReference>
<dbReference type="Pfam" id="PF00211">
    <property type="entry name" value="Guanylate_cyc"/>
    <property type="match status" value="1"/>
</dbReference>
<reference evidence="2" key="1">
    <citation type="submission" date="2014-03" db="EMBL/GenBank/DDBJ databases">
        <title>Draft Genome Sequence of Mycobacterium cosmeticum DSM 44829.</title>
        <authorList>
            <person name="Croce O."/>
            <person name="Robert C."/>
            <person name="Raoult D."/>
            <person name="Drancourt M."/>
        </authorList>
    </citation>
    <scope>NUCLEOTIDE SEQUENCE [LARGE SCALE GENOMIC DNA]</scope>
    <source>
        <strain evidence="2">DSM 44829</strain>
    </source>
</reference>
<dbReference type="Proteomes" id="UP000028870">
    <property type="component" value="Unassembled WGS sequence"/>
</dbReference>